<evidence type="ECO:0000256" key="1">
    <source>
        <dbReference type="SAM" id="MobiDB-lite"/>
    </source>
</evidence>
<accession>A0A7Z0E7L8</accession>
<feature type="region of interest" description="Disordered" evidence="1">
    <location>
        <begin position="1"/>
        <end position="171"/>
    </location>
</feature>
<protein>
    <submittedName>
        <fullName evidence="3">Uncharacterized protein</fullName>
    </submittedName>
</protein>
<feature type="compositionally biased region" description="Gly residues" evidence="1">
    <location>
        <begin position="142"/>
        <end position="171"/>
    </location>
</feature>
<feature type="transmembrane region" description="Helical" evidence="2">
    <location>
        <begin position="176"/>
        <end position="198"/>
    </location>
</feature>
<feature type="region of interest" description="Disordered" evidence="1">
    <location>
        <begin position="202"/>
        <end position="236"/>
    </location>
</feature>
<reference evidence="3 4" key="1">
    <citation type="submission" date="2020-07" db="EMBL/GenBank/DDBJ databases">
        <title>Sequencing the genomes of 1000 actinobacteria strains.</title>
        <authorList>
            <person name="Klenk H.-P."/>
        </authorList>
    </citation>
    <scope>NUCLEOTIDE SEQUENCE [LARGE SCALE GENOMIC DNA]</scope>
    <source>
        <strain evidence="3 4">DSM 15664</strain>
    </source>
</reference>
<proteinExistence type="predicted"/>
<keyword evidence="2" id="KW-0812">Transmembrane</keyword>
<keyword evidence="2" id="KW-0472">Membrane</keyword>
<dbReference type="RefSeq" id="WP_179441467.1">
    <property type="nucleotide sequence ID" value="NZ_BAAALK010000006.1"/>
</dbReference>
<sequence>MTDQQPNSGREPEQDGFTPSGEEQRDQAAQPGHHHEQGQPSFGQPDQHGQYQQGQFEQSGYGQHGQYQQGQPGYEQHGFEQPGYAQPGYAQQGQHGFDQPGYGNQGQPGYAQQGQHGFDQPGYGNQGQHGYGQPGHDQHGPQGPGGPSSPGGPGGPMYPQGPGGPSSGGKGPGKGLMWGLIAAGVVVLGTIVALIVMLTGGGDAQADDRAGETEAAGDSGEAGESEDSGSVATDAETPYSAVESYFTALAEGDAEAASSLVYDAGDTTLLTDEVLATSLELAPITDLEVTEEETTEELSFSHQVQVSYTLGDAGVTKRIYTYQNTDTDSWEVDGAAEIMQPDFGDLETTVNGEPVSGSEATVFLGLMYELAIDDENFTIDGDGLLEVTETYASAGTLDVGLTEEATETWRELILSDVEECVASTDLEAGCGLDMPEDVSGATVVEGSISRSLPAETDQALQRLTPQPNYSTPTLVGAEYFTGRVDVEYEAEEDGVTSLYELYFGEPGTLGTPLVDMTADELEVIWE</sequence>
<dbReference type="AlphaFoldDB" id="A0A7Z0E7L8"/>
<name>A0A7Z0E7L8_9MICC</name>
<feature type="compositionally biased region" description="Low complexity" evidence="1">
    <location>
        <begin position="43"/>
        <end position="123"/>
    </location>
</feature>
<feature type="compositionally biased region" description="Gly residues" evidence="1">
    <location>
        <begin position="124"/>
        <end position="133"/>
    </location>
</feature>
<organism evidence="3 4">
    <name type="scientific">Nesterenkonia sandarakina</name>
    <dbReference type="NCBI Taxonomy" id="272918"/>
    <lineage>
        <taxon>Bacteria</taxon>
        <taxon>Bacillati</taxon>
        <taxon>Actinomycetota</taxon>
        <taxon>Actinomycetes</taxon>
        <taxon>Micrococcales</taxon>
        <taxon>Micrococcaceae</taxon>
        <taxon>Nesterenkonia</taxon>
    </lineage>
</organism>
<evidence type="ECO:0000256" key="2">
    <source>
        <dbReference type="SAM" id="Phobius"/>
    </source>
</evidence>
<keyword evidence="2" id="KW-1133">Transmembrane helix</keyword>
<dbReference type="EMBL" id="JACCFQ010000001">
    <property type="protein sequence ID" value="NYJ16563.1"/>
    <property type="molecule type" value="Genomic_DNA"/>
</dbReference>
<evidence type="ECO:0000313" key="3">
    <source>
        <dbReference type="EMBL" id="NYJ16563.1"/>
    </source>
</evidence>
<comment type="caution">
    <text evidence="3">The sequence shown here is derived from an EMBL/GenBank/DDBJ whole genome shotgun (WGS) entry which is preliminary data.</text>
</comment>
<gene>
    <name evidence="3" type="ORF">HNR11_001097</name>
</gene>
<keyword evidence="4" id="KW-1185">Reference proteome</keyword>
<evidence type="ECO:0000313" key="4">
    <source>
        <dbReference type="Proteomes" id="UP000560069"/>
    </source>
</evidence>
<dbReference type="Proteomes" id="UP000560069">
    <property type="component" value="Unassembled WGS sequence"/>
</dbReference>